<dbReference type="Proteomes" id="UP000054270">
    <property type="component" value="Unassembled WGS sequence"/>
</dbReference>
<gene>
    <name evidence="1" type="ORF">HYPSUDRAFT_44287</name>
</gene>
<accession>A0A0D2PHG4</accession>
<evidence type="ECO:0000313" key="2">
    <source>
        <dbReference type="Proteomes" id="UP000054270"/>
    </source>
</evidence>
<dbReference type="AlphaFoldDB" id="A0A0D2PHG4"/>
<sequence length="52" mass="5570">MVPLKQRVPCPDSFILTSSFRPLVWSPCGQNAIVGVDTSIHIDNGDISASEA</sequence>
<keyword evidence="2" id="KW-1185">Reference proteome</keyword>
<organism evidence="1 2">
    <name type="scientific">Hypholoma sublateritium (strain FD-334 SS-4)</name>
    <dbReference type="NCBI Taxonomy" id="945553"/>
    <lineage>
        <taxon>Eukaryota</taxon>
        <taxon>Fungi</taxon>
        <taxon>Dikarya</taxon>
        <taxon>Basidiomycota</taxon>
        <taxon>Agaricomycotina</taxon>
        <taxon>Agaricomycetes</taxon>
        <taxon>Agaricomycetidae</taxon>
        <taxon>Agaricales</taxon>
        <taxon>Agaricineae</taxon>
        <taxon>Strophariaceae</taxon>
        <taxon>Hypholoma</taxon>
    </lineage>
</organism>
<protein>
    <submittedName>
        <fullName evidence="1">Uncharacterized protein</fullName>
    </submittedName>
</protein>
<dbReference type="OrthoDB" id="152248at2759"/>
<name>A0A0D2PHG4_HYPSF</name>
<proteinExistence type="predicted"/>
<evidence type="ECO:0000313" key="1">
    <source>
        <dbReference type="EMBL" id="KJA19515.1"/>
    </source>
</evidence>
<reference evidence="2" key="1">
    <citation type="submission" date="2014-04" db="EMBL/GenBank/DDBJ databases">
        <title>Evolutionary Origins and Diversification of the Mycorrhizal Mutualists.</title>
        <authorList>
            <consortium name="DOE Joint Genome Institute"/>
            <consortium name="Mycorrhizal Genomics Consortium"/>
            <person name="Kohler A."/>
            <person name="Kuo A."/>
            <person name="Nagy L.G."/>
            <person name="Floudas D."/>
            <person name="Copeland A."/>
            <person name="Barry K.W."/>
            <person name="Cichocki N."/>
            <person name="Veneault-Fourrey C."/>
            <person name="LaButti K."/>
            <person name="Lindquist E.A."/>
            <person name="Lipzen A."/>
            <person name="Lundell T."/>
            <person name="Morin E."/>
            <person name="Murat C."/>
            <person name="Riley R."/>
            <person name="Ohm R."/>
            <person name="Sun H."/>
            <person name="Tunlid A."/>
            <person name="Henrissat B."/>
            <person name="Grigoriev I.V."/>
            <person name="Hibbett D.S."/>
            <person name="Martin F."/>
        </authorList>
    </citation>
    <scope>NUCLEOTIDE SEQUENCE [LARGE SCALE GENOMIC DNA]</scope>
    <source>
        <strain evidence="2">FD-334 SS-4</strain>
    </source>
</reference>
<dbReference type="EMBL" id="KN817577">
    <property type="protein sequence ID" value="KJA19515.1"/>
    <property type="molecule type" value="Genomic_DNA"/>
</dbReference>